<dbReference type="Proteomes" id="UP000054721">
    <property type="component" value="Unassembled WGS sequence"/>
</dbReference>
<keyword evidence="2" id="KW-1185">Reference proteome</keyword>
<gene>
    <name evidence="1" type="ORF">T02_1568</name>
</gene>
<sequence>MLCETRCVERYNAVLTFFNVHRPLVETSQHITEWKDGNAASNAEQLRVAVCQGSFVILSEFNLKRQRTATETLFIQLKIRTWGDTRCTKDRSNKV</sequence>
<evidence type="ECO:0000313" key="2">
    <source>
        <dbReference type="Proteomes" id="UP000054721"/>
    </source>
</evidence>
<protein>
    <submittedName>
        <fullName evidence="1">Uncharacterized protein</fullName>
    </submittedName>
</protein>
<proteinExistence type="predicted"/>
<name>A0A0V1LB73_9BILA</name>
<accession>A0A0V1LB73</accession>
<dbReference type="EMBL" id="JYDW01000091">
    <property type="protein sequence ID" value="KRZ56572.1"/>
    <property type="molecule type" value="Genomic_DNA"/>
</dbReference>
<reference evidence="1 2" key="1">
    <citation type="submission" date="2015-05" db="EMBL/GenBank/DDBJ databases">
        <title>Evolution of Trichinella species and genotypes.</title>
        <authorList>
            <person name="Korhonen P.K."/>
            <person name="Edoardo P."/>
            <person name="Giuseppe L.R."/>
            <person name="Gasser R.B."/>
        </authorList>
    </citation>
    <scope>NUCLEOTIDE SEQUENCE [LARGE SCALE GENOMIC DNA]</scope>
    <source>
        <strain evidence="1">ISS10</strain>
    </source>
</reference>
<evidence type="ECO:0000313" key="1">
    <source>
        <dbReference type="EMBL" id="KRZ56572.1"/>
    </source>
</evidence>
<dbReference type="OrthoDB" id="6605210at2759"/>
<organism evidence="1 2">
    <name type="scientific">Trichinella nativa</name>
    <dbReference type="NCBI Taxonomy" id="6335"/>
    <lineage>
        <taxon>Eukaryota</taxon>
        <taxon>Metazoa</taxon>
        <taxon>Ecdysozoa</taxon>
        <taxon>Nematoda</taxon>
        <taxon>Enoplea</taxon>
        <taxon>Dorylaimia</taxon>
        <taxon>Trichinellida</taxon>
        <taxon>Trichinellidae</taxon>
        <taxon>Trichinella</taxon>
    </lineage>
</organism>
<dbReference type="AlphaFoldDB" id="A0A0V1LB73"/>
<comment type="caution">
    <text evidence="1">The sequence shown here is derived from an EMBL/GenBank/DDBJ whole genome shotgun (WGS) entry which is preliminary data.</text>
</comment>